<reference evidence="1" key="1">
    <citation type="journal article" date="2020" name="New Phytol.">
        <title>Comparative genomics reveals dynamic genome evolution in host specialist ectomycorrhizal fungi.</title>
        <authorList>
            <person name="Lofgren L.A."/>
            <person name="Nguyen N.H."/>
            <person name="Vilgalys R."/>
            <person name="Ruytinx J."/>
            <person name="Liao H.L."/>
            <person name="Branco S."/>
            <person name="Kuo A."/>
            <person name="LaButti K."/>
            <person name="Lipzen A."/>
            <person name="Andreopoulos W."/>
            <person name="Pangilinan J."/>
            <person name="Riley R."/>
            <person name="Hundley H."/>
            <person name="Na H."/>
            <person name="Barry K."/>
            <person name="Grigoriev I.V."/>
            <person name="Stajich J.E."/>
            <person name="Kennedy P.G."/>
        </authorList>
    </citation>
    <scope>NUCLEOTIDE SEQUENCE</scope>
    <source>
        <strain evidence="1">S12</strain>
    </source>
</reference>
<dbReference type="EMBL" id="JABBWE010000037">
    <property type="protein sequence ID" value="KAG1792360.1"/>
    <property type="molecule type" value="Genomic_DNA"/>
</dbReference>
<dbReference type="RefSeq" id="XP_041158997.1">
    <property type="nucleotide sequence ID" value="XM_041296168.1"/>
</dbReference>
<feature type="non-terminal residue" evidence="1">
    <location>
        <position position="107"/>
    </location>
</feature>
<dbReference type="Proteomes" id="UP000719766">
    <property type="component" value="Unassembled WGS sequence"/>
</dbReference>
<gene>
    <name evidence="1" type="ORF">HD556DRAFT_1190813</name>
</gene>
<dbReference type="Pfam" id="PF18759">
    <property type="entry name" value="Plavaka"/>
    <property type="match status" value="1"/>
</dbReference>
<organism evidence="1 2">
    <name type="scientific">Suillus plorans</name>
    <dbReference type="NCBI Taxonomy" id="116603"/>
    <lineage>
        <taxon>Eukaryota</taxon>
        <taxon>Fungi</taxon>
        <taxon>Dikarya</taxon>
        <taxon>Basidiomycota</taxon>
        <taxon>Agaricomycotina</taxon>
        <taxon>Agaricomycetes</taxon>
        <taxon>Agaricomycetidae</taxon>
        <taxon>Boletales</taxon>
        <taxon>Suillineae</taxon>
        <taxon>Suillaceae</taxon>
        <taxon>Suillus</taxon>
    </lineage>
</organism>
<accession>A0A9P7DFR2</accession>
<evidence type="ECO:0000313" key="1">
    <source>
        <dbReference type="EMBL" id="KAG1792360.1"/>
    </source>
</evidence>
<dbReference type="AlphaFoldDB" id="A0A9P7DFR2"/>
<comment type="caution">
    <text evidence="1">The sequence shown here is derived from an EMBL/GenBank/DDBJ whole genome shotgun (WGS) entry which is preliminary data.</text>
</comment>
<sequence>PFTNNFLRADIHQLLLFDLLHQPIKGASKDHLVDWVVKYLRITHSTKRGDEIMSDIDRRIAVVASFFGLWQFHKGRDFRQWTGNDSKVLMKVFIPAIEGHVSQDMVR</sequence>
<keyword evidence="2" id="KW-1185">Reference proteome</keyword>
<evidence type="ECO:0000313" key="2">
    <source>
        <dbReference type="Proteomes" id="UP000719766"/>
    </source>
</evidence>
<protein>
    <submittedName>
        <fullName evidence="1">Uncharacterized protein</fullName>
    </submittedName>
</protein>
<name>A0A9P7DFR2_9AGAM</name>
<dbReference type="GeneID" id="64589932"/>
<proteinExistence type="predicted"/>
<feature type="non-terminal residue" evidence="1">
    <location>
        <position position="1"/>
    </location>
</feature>
<dbReference type="InterPro" id="IPR041078">
    <property type="entry name" value="Plavaka"/>
</dbReference>
<dbReference type="OrthoDB" id="3199698at2759"/>